<feature type="domain" description="Glycoside hydrolase family 19 catalytic" evidence="10">
    <location>
        <begin position="54"/>
        <end position="287"/>
    </location>
</feature>
<keyword evidence="5" id="KW-0119">Carbohydrate metabolism</keyword>
<evidence type="ECO:0000256" key="8">
    <source>
        <dbReference type="PIRSR" id="PIRSR001060-2"/>
    </source>
</evidence>
<evidence type="ECO:0000256" key="2">
    <source>
        <dbReference type="ARBA" id="ARBA00012729"/>
    </source>
</evidence>
<dbReference type="GO" id="GO:0008843">
    <property type="term" value="F:endochitinase activity"/>
    <property type="evidence" value="ECO:0007669"/>
    <property type="project" value="UniProtKB-EC"/>
</dbReference>
<keyword evidence="12" id="KW-1185">Reference proteome</keyword>
<dbReference type="Pfam" id="PF00182">
    <property type="entry name" value="Glyco_hydro_19"/>
    <property type="match status" value="1"/>
</dbReference>
<evidence type="ECO:0000256" key="1">
    <source>
        <dbReference type="ARBA" id="ARBA00000822"/>
    </source>
</evidence>
<dbReference type="Gene3D" id="3.30.20.10">
    <property type="entry name" value="Endochitinase, domain 2"/>
    <property type="match status" value="1"/>
</dbReference>
<keyword evidence="9" id="KW-0732">Signal</keyword>
<evidence type="ECO:0000256" key="4">
    <source>
        <dbReference type="ARBA" id="ARBA00023157"/>
    </source>
</evidence>
<feature type="chain" id="PRO_5043173644" description="chitinase" evidence="9">
    <location>
        <begin position="21"/>
        <end position="302"/>
    </location>
</feature>
<organism evidence="11">
    <name type="scientific">Triticum aestivum</name>
    <name type="common">Wheat</name>
    <dbReference type="NCBI Taxonomy" id="4565"/>
    <lineage>
        <taxon>Eukaryota</taxon>
        <taxon>Viridiplantae</taxon>
        <taxon>Streptophyta</taxon>
        <taxon>Embryophyta</taxon>
        <taxon>Tracheophyta</taxon>
        <taxon>Spermatophyta</taxon>
        <taxon>Magnoliopsida</taxon>
        <taxon>Liliopsida</taxon>
        <taxon>Poales</taxon>
        <taxon>Poaceae</taxon>
        <taxon>BOP clade</taxon>
        <taxon>Pooideae</taxon>
        <taxon>Triticodae</taxon>
        <taxon>Triticeae</taxon>
        <taxon>Triticinae</taxon>
        <taxon>Triticum</taxon>
    </lineage>
</organism>
<evidence type="ECO:0000256" key="6">
    <source>
        <dbReference type="ARBA" id="ARBA00023295"/>
    </source>
</evidence>
<dbReference type="CDD" id="cd00325">
    <property type="entry name" value="chitinase_GH19"/>
    <property type="match status" value="1"/>
</dbReference>
<proteinExistence type="predicted"/>
<dbReference type="SUPFAM" id="SSF53955">
    <property type="entry name" value="Lysozyme-like"/>
    <property type="match status" value="1"/>
</dbReference>
<comment type="catalytic activity">
    <reaction evidence="1">
        <text>Random endo-hydrolysis of N-acetyl-beta-D-glucosaminide (1-&gt;4)-beta-linkages in chitin and chitodextrins.</text>
        <dbReference type="EC" id="3.2.1.14"/>
    </reaction>
</comment>
<dbReference type="Gramene" id="TraesCLE_scaffold_056865_01G000500.1">
    <property type="protein sequence ID" value="TraesCLE_scaffold_056865_01G000500.1"/>
    <property type="gene ID" value="TraesCLE_scaffold_056865_01G000500"/>
</dbReference>
<feature type="disulfide bond" evidence="8">
    <location>
        <begin position="252"/>
        <end position="287"/>
    </location>
</feature>
<keyword evidence="6" id="KW-0326">Glycosidase</keyword>
<name>A0A3B6EMS4_WHEAT</name>
<reference evidence="11" key="2">
    <citation type="submission" date="2018-10" db="UniProtKB">
        <authorList>
            <consortium name="EnsemblPlants"/>
        </authorList>
    </citation>
    <scope>IDENTIFICATION</scope>
</reference>
<dbReference type="GO" id="GO:0016998">
    <property type="term" value="P:cell wall macromolecule catabolic process"/>
    <property type="evidence" value="ECO:0007669"/>
    <property type="project" value="InterPro"/>
</dbReference>
<dbReference type="Proteomes" id="UP000019116">
    <property type="component" value="Chromosome 3A"/>
</dbReference>
<sequence length="302" mass="33753">MRRAPAAAFLLLALLAAAEASGPEGGEQACDKGWERSGSRLCCKRNITDFFKARHFEELFPRRNDTIAHAAGFWDYPAFIAAAALFEPRGFGTTGGKEMGVREVAAFLAHVGAITSCGRFYPNPMAWGLCYKREMSPYQNFYCDDSNELYRCVEGLQYYGRGGEALFLNYNYGIIGKGIKQDLLSHPELLQQNATLAFEAAIWRWMTPVKWRQPSAHDAFVGNWKPSKNDLLSKRYPGFGTTMNIMRGDRICGQGFTDEMNNTISHYIYYLGLMGVNHEHSGRSLDCADQVVFNPSSKSLGS</sequence>
<dbReference type="PANTHER" id="PTHR22595">
    <property type="entry name" value="CHITINASE-RELATED"/>
    <property type="match status" value="1"/>
</dbReference>
<dbReference type="InterPro" id="IPR023346">
    <property type="entry name" value="Lysozyme-like_dom_sf"/>
</dbReference>
<dbReference type="OrthoDB" id="5985073at2759"/>
<dbReference type="Gramene" id="TraesPARA_EIv1.0_0863360.1">
    <property type="protein sequence ID" value="TraesPARA_EIv1.0_0863360.1.CDS"/>
    <property type="gene ID" value="TraesPARA_EIv1.0_0863360"/>
</dbReference>
<dbReference type="Gramene" id="TraesCAD_scaffold_046328_01G000100.1">
    <property type="protein sequence ID" value="TraesCAD_scaffold_046328_01G000100.1"/>
    <property type="gene ID" value="TraesCAD_scaffold_046328_01G000100"/>
</dbReference>
<dbReference type="GO" id="GO:0006032">
    <property type="term" value="P:chitin catabolic process"/>
    <property type="evidence" value="ECO:0007669"/>
    <property type="project" value="InterPro"/>
</dbReference>
<dbReference type="OMA" id="CCKRNIT"/>
<keyword evidence="4 8" id="KW-1015">Disulfide bond</keyword>
<accession>A0A3B6EMS4</accession>
<dbReference type="PIRSF" id="PIRSF001060">
    <property type="entry name" value="Endochitinase"/>
    <property type="match status" value="1"/>
</dbReference>
<dbReference type="EC" id="3.2.1.14" evidence="2"/>
<reference evidence="11" key="1">
    <citation type="submission" date="2018-08" db="EMBL/GenBank/DDBJ databases">
        <authorList>
            <person name="Rossello M."/>
        </authorList>
    </citation>
    <scope>NUCLEOTIDE SEQUENCE [LARGE SCALE GENOMIC DNA]</scope>
    <source>
        <strain evidence="11">cv. Chinese Spring</strain>
    </source>
</reference>
<dbReference type="Gene3D" id="1.10.530.10">
    <property type="match status" value="1"/>
</dbReference>
<keyword evidence="3" id="KW-0378">Hydrolase</keyword>
<evidence type="ECO:0000256" key="3">
    <source>
        <dbReference type="ARBA" id="ARBA00022801"/>
    </source>
</evidence>
<dbReference type="PANTHER" id="PTHR22595:SF96">
    <property type="entry name" value="CHITINASE"/>
    <property type="match status" value="1"/>
</dbReference>
<dbReference type="InterPro" id="IPR000726">
    <property type="entry name" value="Glyco_hydro_19_cat"/>
</dbReference>
<dbReference type="GO" id="GO:0000272">
    <property type="term" value="P:polysaccharide catabolic process"/>
    <property type="evidence" value="ECO:0007669"/>
    <property type="project" value="UniProtKB-KW"/>
</dbReference>
<keyword evidence="7" id="KW-0624">Polysaccharide degradation</keyword>
<evidence type="ECO:0000256" key="5">
    <source>
        <dbReference type="ARBA" id="ARBA00023277"/>
    </source>
</evidence>
<evidence type="ECO:0000256" key="9">
    <source>
        <dbReference type="SAM" id="SignalP"/>
    </source>
</evidence>
<protein>
    <recommendedName>
        <fullName evidence="2">chitinase</fullName>
        <ecNumber evidence="2">3.2.1.14</ecNumber>
    </recommendedName>
</protein>
<feature type="disulfide bond" evidence="8">
    <location>
        <begin position="143"/>
        <end position="152"/>
    </location>
</feature>
<dbReference type="SMR" id="A0A3B6EMS4"/>
<dbReference type="Gramene" id="TraesROB_scaffold_044105_01G000500.1">
    <property type="protein sequence ID" value="TraesROB_scaffold_044105_01G000500.1"/>
    <property type="gene ID" value="TraesROB_scaffold_044105_01G000500"/>
</dbReference>
<dbReference type="Gramene" id="TraesCS3A03G0968300.1">
    <property type="protein sequence ID" value="TraesCS3A03G0968300.1.CDS"/>
    <property type="gene ID" value="TraesCS3A03G0968300"/>
</dbReference>
<evidence type="ECO:0000259" key="10">
    <source>
        <dbReference type="Pfam" id="PF00182"/>
    </source>
</evidence>
<dbReference type="AlphaFoldDB" id="A0A3B6EMS4"/>
<feature type="signal peptide" evidence="9">
    <location>
        <begin position="1"/>
        <end position="20"/>
    </location>
</feature>
<dbReference type="Gramene" id="TraesCS3A02G415700.1">
    <property type="protein sequence ID" value="TraesCS3A02G415700.1"/>
    <property type="gene ID" value="TraesCS3A02G415700"/>
</dbReference>
<dbReference type="STRING" id="4565.A0A3B6EMS4"/>
<dbReference type="EnsemblPlants" id="TraesCS3A02G415700.1">
    <property type="protein sequence ID" value="TraesCS3A02G415700.1"/>
    <property type="gene ID" value="TraesCS3A02G415700"/>
</dbReference>
<evidence type="ECO:0000313" key="11">
    <source>
        <dbReference type="EnsemblPlants" id="TraesCS3A02G415700.1"/>
    </source>
</evidence>
<evidence type="ECO:0000256" key="7">
    <source>
        <dbReference type="ARBA" id="ARBA00023326"/>
    </source>
</evidence>
<evidence type="ECO:0000313" key="12">
    <source>
        <dbReference type="Proteomes" id="UP000019116"/>
    </source>
</evidence>
<dbReference type="InterPro" id="IPR016283">
    <property type="entry name" value="Glyco_hydro_19"/>
</dbReference>